<keyword evidence="5" id="KW-1185">Reference proteome</keyword>
<feature type="compositionally biased region" description="Polar residues" evidence="2">
    <location>
        <begin position="111"/>
        <end position="130"/>
    </location>
</feature>
<dbReference type="InterPro" id="IPR012337">
    <property type="entry name" value="RNaseH-like_sf"/>
</dbReference>
<dbReference type="Gene3D" id="3.30.420.10">
    <property type="entry name" value="Ribonuclease H-like superfamily/Ribonuclease H"/>
    <property type="match status" value="1"/>
</dbReference>
<dbReference type="CDD" id="cd06222">
    <property type="entry name" value="RNase_H_like"/>
    <property type="match status" value="1"/>
</dbReference>
<evidence type="ECO:0000313" key="5">
    <source>
        <dbReference type="Proteomes" id="UP001177140"/>
    </source>
</evidence>
<feature type="region of interest" description="Disordered" evidence="2">
    <location>
        <begin position="98"/>
        <end position="130"/>
    </location>
</feature>
<dbReference type="Pfam" id="PF13456">
    <property type="entry name" value="RVT_3"/>
    <property type="match status" value="1"/>
</dbReference>
<keyword evidence="1" id="KW-0175">Coiled coil</keyword>
<dbReference type="InterPro" id="IPR053151">
    <property type="entry name" value="RNase_H-like"/>
</dbReference>
<accession>A0AA41UZE3</accession>
<protein>
    <recommendedName>
        <fullName evidence="3">RNase H type-1 domain-containing protein</fullName>
    </recommendedName>
</protein>
<dbReference type="EMBL" id="JAJJMA010048921">
    <property type="protein sequence ID" value="MCL7025772.1"/>
    <property type="molecule type" value="Genomic_DNA"/>
</dbReference>
<comment type="caution">
    <text evidence="4">The sequence shown here is derived from an EMBL/GenBank/DDBJ whole genome shotgun (WGS) entry which is preliminary data.</text>
</comment>
<feature type="domain" description="RNase H type-1" evidence="3">
    <location>
        <begin position="215"/>
        <end position="330"/>
    </location>
</feature>
<dbReference type="PANTHER" id="PTHR47723:SF19">
    <property type="entry name" value="POLYNUCLEOTIDYL TRANSFERASE, RIBONUCLEASE H-LIKE SUPERFAMILY PROTEIN"/>
    <property type="match status" value="1"/>
</dbReference>
<evidence type="ECO:0000256" key="1">
    <source>
        <dbReference type="SAM" id="Coils"/>
    </source>
</evidence>
<sequence>MLLMNDMFEGLSNRFNALEEKMNEEIMLGRKERTEIMNEMKSELDKLKKSQEEQTVLVGSHLVSMLSNLQNQLKITYEGICSEGWRWLTSHLDVQQPSGFDEHSDVRQPSGFDNHSDVQQQDEGISSESWRLSTSHLDVQQPNGSDKHLNVQQPNGWGSQLELLKRLVSQSNVQQPSQAYSYLSMDCDKSNITPNEGHWNPPGANVTKVNVGVVVVSWDTAACGVIARGHFAEFKGCCTEYLLVQSFEEAEAKAFLTGVQFAVRNGLTKVVIEGDAQNIIKILNDAKHPVPSRIRPVIKQIKKVAEKLCSVEFRYIKKSVNMVACTLANYGKSNFDDKSNCFDDKSSLIDQSWESSPPPIISTLLDAESTHCDWSTRKLGW</sequence>
<organism evidence="4 5">
    <name type="scientific">Papaver nudicaule</name>
    <name type="common">Iceland poppy</name>
    <dbReference type="NCBI Taxonomy" id="74823"/>
    <lineage>
        <taxon>Eukaryota</taxon>
        <taxon>Viridiplantae</taxon>
        <taxon>Streptophyta</taxon>
        <taxon>Embryophyta</taxon>
        <taxon>Tracheophyta</taxon>
        <taxon>Spermatophyta</taxon>
        <taxon>Magnoliopsida</taxon>
        <taxon>Ranunculales</taxon>
        <taxon>Papaveraceae</taxon>
        <taxon>Papaveroideae</taxon>
        <taxon>Papaver</taxon>
    </lineage>
</organism>
<dbReference type="SUPFAM" id="SSF53098">
    <property type="entry name" value="Ribonuclease H-like"/>
    <property type="match status" value="1"/>
</dbReference>
<evidence type="ECO:0000313" key="4">
    <source>
        <dbReference type="EMBL" id="MCL7025772.1"/>
    </source>
</evidence>
<dbReference type="AlphaFoldDB" id="A0AA41UZE3"/>
<dbReference type="PANTHER" id="PTHR47723">
    <property type="entry name" value="OS05G0353850 PROTEIN"/>
    <property type="match status" value="1"/>
</dbReference>
<dbReference type="InterPro" id="IPR036397">
    <property type="entry name" value="RNaseH_sf"/>
</dbReference>
<name>A0AA41UZE3_PAPNU</name>
<evidence type="ECO:0000259" key="3">
    <source>
        <dbReference type="Pfam" id="PF13456"/>
    </source>
</evidence>
<dbReference type="GO" id="GO:0004523">
    <property type="term" value="F:RNA-DNA hybrid ribonuclease activity"/>
    <property type="evidence" value="ECO:0007669"/>
    <property type="project" value="InterPro"/>
</dbReference>
<dbReference type="InterPro" id="IPR002156">
    <property type="entry name" value="RNaseH_domain"/>
</dbReference>
<dbReference type="Proteomes" id="UP001177140">
    <property type="component" value="Unassembled WGS sequence"/>
</dbReference>
<evidence type="ECO:0000256" key="2">
    <source>
        <dbReference type="SAM" id="MobiDB-lite"/>
    </source>
</evidence>
<reference evidence="4" key="1">
    <citation type="submission" date="2022-03" db="EMBL/GenBank/DDBJ databases">
        <title>A functionally conserved STORR gene fusion in Papaver species that diverged 16.8 million years ago.</title>
        <authorList>
            <person name="Catania T."/>
        </authorList>
    </citation>
    <scope>NUCLEOTIDE SEQUENCE</scope>
    <source>
        <strain evidence="4">S-191538</strain>
    </source>
</reference>
<gene>
    <name evidence="4" type="ORF">MKW94_018111</name>
</gene>
<feature type="coiled-coil region" evidence="1">
    <location>
        <begin position="30"/>
        <end position="57"/>
    </location>
</feature>
<dbReference type="GO" id="GO:0003676">
    <property type="term" value="F:nucleic acid binding"/>
    <property type="evidence" value="ECO:0007669"/>
    <property type="project" value="InterPro"/>
</dbReference>
<proteinExistence type="predicted"/>
<dbReference type="InterPro" id="IPR044730">
    <property type="entry name" value="RNase_H-like_dom_plant"/>
</dbReference>